<evidence type="ECO:0000313" key="3">
    <source>
        <dbReference type="Proteomes" id="UP000659767"/>
    </source>
</evidence>
<accession>A0ABQ2TDF6</accession>
<gene>
    <name evidence="2" type="ORF">GCM10010253_43790</name>
</gene>
<comment type="caution">
    <text evidence="2">The sequence shown here is derived from an EMBL/GenBank/DDBJ whole genome shotgun (WGS) entry which is preliminary data.</text>
</comment>
<proteinExistence type="predicted"/>
<reference evidence="3" key="1">
    <citation type="journal article" date="2019" name="Int. J. Syst. Evol. Microbiol.">
        <title>The Global Catalogue of Microorganisms (GCM) 10K type strain sequencing project: providing services to taxonomists for standard genome sequencing and annotation.</title>
        <authorList>
            <consortium name="The Broad Institute Genomics Platform"/>
            <consortium name="The Broad Institute Genome Sequencing Center for Infectious Disease"/>
            <person name="Wu L."/>
            <person name="Ma J."/>
        </authorList>
    </citation>
    <scope>NUCLEOTIDE SEQUENCE [LARGE SCALE GENOMIC DNA]</scope>
    <source>
        <strain evidence="3">JCM 4350</strain>
    </source>
</reference>
<evidence type="ECO:0000256" key="1">
    <source>
        <dbReference type="SAM" id="Phobius"/>
    </source>
</evidence>
<organism evidence="2 3">
    <name type="scientific">Streptomyces badius</name>
    <dbReference type="NCBI Taxonomy" id="1941"/>
    <lineage>
        <taxon>Bacteria</taxon>
        <taxon>Bacillati</taxon>
        <taxon>Actinomycetota</taxon>
        <taxon>Actinomycetes</taxon>
        <taxon>Kitasatosporales</taxon>
        <taxon>Streptomycetaceae</taxon>
        <taxon>Streptomyces</taxon>
    </lineage>
</organism>
<feature type="transmembrane region" description="Helical" evidence="1">
    <location>
        <begin position="33"/>
        <end position="63"/>
    </location>
</feature>
<dbReference type="EMBL" id="BMSZ01000012">
    <property type="protein sequence ID" value="GGS64053.1"/>
    <property type="molecule type" value="Genomic_DNA"/>
</dbReference>
<keyword evidence="1" id="KW-1133">Transmembrane helix</keyword>
<protein>
    <submittedName>
        <fullName evidence="2">Uncharacterized protein</fullName>
    </submittedName>
</protein>
<keyword evidence="3" id="KW-1185">Reference proteome</keyword>
<name>A0ABQ2TDF6_STRBA</name>
<keyword evidence="1" id="KW-0472">Membrane</keyword>
<evidence type="ECO:0000313" key="2">
    <source>
        <dbReference type="EMBL" id="GGS64053.1"/>
    </source>
</evidence>
<keyword evidence="1" id="KW-0812">Transmembrane</keyword>
<dbReference type="RefSeq" id="WP_199888920.1">
    <property type="nucleotide sequence ID" value="NZ_BMSZ01000012.1"/>
</dbReference>
<sequence length="72" mass="7711">MNALARAGRAYWLWNAANFQALKVTVRRNPESVFAVFMFAVAALLLLGFSGAALALAVGALAFQLAQWAVGR</sequence>
<dbReference type="Proteomes" id="UP000659767">
    <property type="component" value="Unassembled WGS sequence"/>
</dbReference>